<dbReference type="KEGG" id="fte:Fluta_3655"/>
<dbReference type="RefSeq" id="WP_013688391.1">
    <property type="nucleotide sequence ID" value="NC_015321.1"/>
</dbReference>
<protein>
    <recommendedName>
        <fullName evidence="6">C-type lysozyme inhibitor domain-containing protein</fullName>
    </recommendedName>
</protein>
<proteinExistence type="predicted"/>
<feature type="chain" id="PRO_5003278355" description="C-type lysozyme inhibitor domain-containing protein" evidence="5">
    <location>
        <begin position="22"/>
        <end position="112"/>
    </location>
</feature>
<dbReference type="HOGENOM" id="CLU_2142220_0_0_10"/>
<name>F2IEQ7_FLUTR</name>
<accession>F2IEQ7</accession>
<keyword evidence="4" id="KW-0449">Lipoprotein</keyword>
<gene>
    <name evidence="7" type="ordered locus">Fluta_3655</name>
</gene>
<evidence type="ECO:0000313" key="7">
    <source>
        <dbReference type="EMBL" id="AEA45624.1"/>
    </source>
</evidence>
<dbReference type="InterPro" id="IPR018660">
    <property type="entry name" value="MliC"/>
</dbReference>
<evidence type="ECO:0000313" key="8">
    <source>
        <dbReference type="Proteomes" id="UP000007463"/>
    </source>
</evidence>
<dbReference type="STRING" id="755732.Fluta_3655"/>
<sequence length="112" mass="12807" precursor="true">MKKNVLALLSILFLFSCGNNDSVFKKNRNMEFNCENDFKVHFKESTTITNSDSTTTISVSVKSKNLNEEYIMQQVRAASGVKYATKDGKFIFWEHQGEFSFGTEDSTYCLCE</sequence>
<organism evidence="7 8">
    <name type="scientific">Fluviicola taffensis (strain DSM 16823 / NCIMB 13979 / RW262)</name>
    <dbReference type="NCBI Taxonomy" id="755732"/>
    <lineage>
        <taxon>Bacteria</taxon>
        <taxon>Pseudomonadati</taxon>
        <taxon>Bacteroidota</taxon>
        <taxon>Flavobacteriia</taxon>
        <taxon>Flavobacteriales</taxon>
        <taxon>Crocinitomicaceae</taxon>
        <taxon>Fluviicola</taxon>
    </lineage>
</organism>
<evidence type="ECO:0000256" key="2">
    <source>
        <dbReference type="ARBA" id="ARBA00023136"/>
    </source>
</evidence>
<keyword evidence="1 5" id="KW-0732">Signal</keyword>
<dbReference type="InterPro" id="IPR036328">
    <property type="entry name" value="MliC_sf"/>
</dbReference>
<reference evidence="7 8" key="1">
    <citation type="journal article" date="2011" name="Stand. Genomic Sci.">
        <title>Complete genome sequence of the gliding freshwater bacterium Fluviicola taffensis type strain (RW262).</title>
        <authorList>
            <person name="Woyke T."/>
            <person name="Chertkov O."/>
            <person name="Lapidus A."/>
            <person name="Nolan M."/>
            <person name="Lucas S."/>
            <person name="Del Rio T.G."/>
            <person name="Tice H."/>
            <person name="Cheng J.F."/>
            <person name="Tapia R."/>
            <person name="Han C."/>
            <person name="Goodwin L."/>
            <person name="Pitluck S."/>
            <person name="Liolios K."/>
            <person name="Pagani I."/>
            <person name="Ivanova N."/>
            <person name="Huntemann M."/>
            <person name="Mavromatis K."/>
            <person name="Mikhailova N."/>
            <person name="Pati A."/>
            <person name="Chen A."/>
            <person name="Palaniappan K."/>
            <person name="Land M."/>
            <person name="Hauser L."/>
            <person name="Brambilla E.M."/>
            <person name="Rohde M."/>
            <person name="Mwirichia R."/>
            <person name="Sikorski J."/>
            <person name="Tindall B.J."/>
            <person name="Goker M."/>
            <person name="Bristow J."/>
            <person name="Eisen J.A."/>
            <person name="Markowitz V."/>
            <person name="Hugenholtz P."/>
            <person name="Klenk H.P."/>
            <person name="Kyrpides N.C."/>
        </authorList>
    </citation>
    <scope>NUCLEOTIDE SEQUENCE [LARGE SCALE GENOMIC DNA]</scope>
    <source>
        <strain evidence="8">DSM 16823 / RW262 / RW262</strain>
    </source>
</reference>
<feature type="signal peptide" evidence="5">
    <location>
        <begin position="1"/>
        <end position="21"/>
    </location>
</feature>
<dbReference type="AlphaFoldDB" id="F2IEQ7"/>
<dbReference type="Gene3D" id="2.40.128.200">
    <property type="match status" value="1"/>
</dbReference>
<feature type="domain" description="C-type lysozyme inhibitor" evidence="6">
    <location>
        <begin position="33"/>
        <end position="104"/>
    </location>
</feature>
<evidence type="ECO:0000256" key="1">
    <source>
        <dbReference type="ARBA" id="ARBA00022729"/>
    </source>
</evidence>
<reference evidence="8" key="2">
    <citation type="submission" date="2011-02" db="EMBL/GenBank/DDBJ databases">
        <title>The complete genome of Fluviicola taffensis DSM 16823.</title>
        <authorList>
            <consortium name="US DOE Joint Genome Institute (JGI-PGF)"/>
            <person name="Lucas S."/>
            <person name="Copeland A."/>
            <person name="Lapidus A."/>
            <person name="Bruce D."/>
            <person name="Goodwin L."/>
            <person name="Pitluck S."/>
            <person name="Kyrpides N."/>
            <person name="Mavromatis K."/>
            <person name="Ivanova N."/>
            <person name="Mikhailova N."/>
            <person name="Pagani I."/>
            <person name="Chertkov O."/>
            <person name="Detter J.C."/>
            <person name="Han C."/>
            <person name="Tapia R."/>
            <person name="Land M."/>
            <person name="Hauser L."/>
            <person name="Markowitz V."/>
            <person name="Cheng J.-F."/>
            <person name="Hugenholtz P."/>
            <person name="Woyke T."/>
            <person name="Wu D."/>
            <person name="Tindall B."/>
            <person name="Pomrenke H.G."/>
            <person name="Brambilla E."/>
            <person name="Klenk H.-P."/>
            <person name="Eisen J.A."/>
        </authorList>
    </citation>
    <scope>NUCLEOTIDE SEQUENCE [LARGE SCALE GENOMIC DNA]</scope>
    <source>
        <strain evidence="8">DSM 16823 / RW262 / RW262</strain>
    </source>
</reference>
<dbReference type="EMBL" id="CP002542">
    <property type="protein sequence ID" value="AEA45624.1"/>
    <property type="molecule type" value="Genomic_DNA"/>
</dbReference>
<keyword evidence="3" id="KW-0564">Palmitate</keyword>
<evidence type="ECO:0000259" key="6">
    <source>
        <dbReference type="Pfam" id="PF09864"/>
    </source>
</evidence>
<keyword evidence="8" id="KW-1185">Reference proteome</keyword>
<dbReference type="OrthoDB" id="1275203at2"/>
<evidence type="ECO:0000256" key="3">
    <source>
        <dbReference type="ARBA" id="ARBA00023139"/>
    </source>
</evidence>
<dbReference type="Pfam" id="PF09864">
    <property type="entry name" value="MliC"/>
    <property type="match status" value="1"/>
</dbReference>
<evidence type="ECO:0000256" key="4">
    <source>
        <dbReference type="ARBA" id="ARBA00023288"/>
    </source>
</evidence>
<dbReference type="SUPFAM" id="SSF141488">
    <property type="entry name" value="YdhA-like"/>
    <property type="match status" value="1"/>
</dbReference>
<dbReference type="Proteomes" id="UP000007463">
    <property type="component" value="Chromosome"/>
</dbReference>
<keyword evidence="2" id="KW-0472">Membrane</keyword>
<evidence type="ECO:0000256" key="5">
    <source>
        <dbReference type="SAM" id="SignalP"/>
    </source>
</evidence>
<dbReference type="PROSITE" id="PS51257">
    <property type="entry name" value="PROKAR_LIPOPROTEIN"/>
    <property type="match status" value="1"/>
</dbReference>